<reference evidence="3 4" key="1">
    <citation type="submission" date="2015-12" db="EMBL/GenBank/DDBJ databases">
        <title>The genome of Folsomia candida.</title>
        <authorList>
            <person name="Faddeeva A."/>
            <person name="Derks M.F."/>
            <person name="Anvar Y."/>
            <person name="Smit S."/>
            <person name="Van Straalen N."/>
            <person name="Roelofs D."/>
        </authorList>
    </citation>
    <scope>NUCLEOTIDE SEQUENCE [LARGE SCALE GENOMIC DNA]</scope>
    <source>
        <strain evidence="3 4">VU population</strain>
        <tissue evidence="3">Whole body</tissue>
    </source>
</reference>
<dbReference type="STRING" id="158441.A0A226CY71"/>
<evidence type="ECO:0000313" key="4">
    <source>
        <dbReference type="Proteomes" id="UP000198287"/>
    </source>
</evidence>
<comment type="caution">
    <text evidence="3">The sequence shown here is derived from an EMBL/GenBank/DDBJ whole genome shotgun (WGS) entry which is preliminary data.</text>
</comment>
<dbReference type="AlphaFoldDB" id="A0A226CY71"/>
<sequence length="237" mass="27004">MFVVTFVRHGETECNVANIIQSHTPGQLTERGVSMAERLGIHLADEKFTRIYSSDLKRCHDTTLNILKQSSHHVPEKEGYSVEELLVLDEMLRERSCGPLELQPGEELAKIMRETGLKFPYMPIPGGEPYPDFKQRTAKFFNMLCKLADVAENEENVLVVTHGGWLMGLLDHLVDCPHDIEDFDESLVHLRPHNTATTKLVIHKHDYSKSNEGSKRKVTVKHVHDISHLPDHLQKEA</sequence>
<dbReference type="GO" id="GO:0045820">
    <property type="term" value="P:negative regulation of glycolytic process"/>
    <property type="evidence" value="ECO:0007669"/>
    <property type="project" value="TreeGrafter"/>
</dbReference>
<gene>
    <name evidence="3" type="ORF">Fcan01_27797</name>
</gene>
<organism evidence="3 4">
    <name type="scientific">Folsomia candida</name>
    <name type="common">Springtail</name>
    <dbReference type="NCBI Taxonomy" id="158441"/>
    <lineage>
        <taxon>Eukaryota</taxon>
        <taxon>Metazoa</taxon>
        <taxon>Ecdysozoa</taxon>
        <taxon>Arthropoda</taxon>
        <taxon>Hexapoda</taxon>
        <taxon>Collembola</taxon>
        <taxon>Entomobryomorpha</taxon>
        <taxon>Isotomoidea</taxon>
        <taxon>Isotomidae</taxon>
        <taxon>Proisotominae</taxon>
        <taxon>Folsomia</taxon>
    </lineage>
</organism>
<dbReference type="GO" id="GO:0043456">
    <property type="term" value="P:regulation of pentose-phosphate shunt"/>
    <property type="evidence" value="ECO:0007669"/>
    <property type="project" value="TreeGrafter"/>
</dbReference>
<dbReference type="GO" id="GO:0005829">
    <property type="term" value="C:cytosol"/>
    <property type="evidence" value="ECO:0007669"/>
    <property type="project" value="TreeGrafter"/>
</dbReference>
<name>A0A226CY71_FOLCA</name>
<dbReference type="Gene3D" id="3.40.50.1240">
    <property type="entry name" value="Phosphoglycerate mutase-like"/>
    <property type="match status" value="1"/>
</dbReference>
<dbReference type="InterPro" id="IPR013078">
    <property type="entry name" value="His_Pase_superF_clade-1"/>
</dbReference>
<dbReference type="EMBL" id="LNIX01000057">
    <property type="protein sequence ID" value="OXA37427.1"/>
    <property type="molecule type" value="Genomic_DNA"/>
</dbReference>
<dbReference type="PANTHER" id="PTHR46517:SF1">
    <property type="entry name" value="FRUCTOSE-2,6-BISPHOSPHATASE TIGAR"/>
    <property type="match status" value="1"/>
</dbReference>
<dbReference type="PANTHER" id="PTHR46517">
    <property type="entry name" value="FRUCTOSE-2,6-BISPHOSPHATASE TIGAR"/>
    <property type="match status" value="1"/>
</dbReference>
<accession>A0A226CY71</accession>
<evidence type="ECO:0000256" key="1">
    <source>
        <dbReference type="ARBA" id="ARBA00022801"/>
    </source>
</evidence>
<proteinExistence type="predicted"/>
<feature type="binding site" evidence="2">
    <location>
        <position position="58"/>
    </location>
    <ligand>
        <name>substrate</name>
    </ligand>
</feature>
<dbReference type="InterPro" id="IPR051695">
    <property type="entry name" value="Phosphoglycerate_Mutase"/>
</dbReference>
<evidence type="ECO:0000313" key="3">
    <source>
        <dbReference type="EMBL" id="OXA37427.1"/>
    </source>
</evidence>
<dbReference type="Proteomes" id="UP000198287">
    <property type="component" value="Unassembled WGS sequence"/>
</dbReference>
<dbReference type="CDD" id="cd07067">
    <property type="entry name" value="HP_PGM_like"/>
    <property type="match status" value="1"/>
</dbReference>
<evidence type="ECO:0000256" key="2">
    <source>
        <dbReference type="PIRSR" id="PIRSR613078-2"/>
    </source>
</evidence>
<keyword evidence="4" id="KW-1185">Reference proteome</keyword>
<protein>
    <submittedName>
        <fullName evidence="3">Fructose-2,6-bisphosphatase TIGAR</fullName>
    </submittedName>
</protein>
<dbReference type="SMART" id="SM00855">
    <property type="entry name" value="PGAM"/>
    <property type="match status" value="1"/>
</dbReference>
<dbReference type="SUPFAM" id="SSF53254">
    <property type="entry name" value="Phosphoglycerate mutase-like"/>
    <property type="match status" value="1"/>
</dbReference>
<dbReference type="OrthoDB" id="8275317at2759"/>
<keyword evidence="1" id="KW-0378">Hydrolase</keyword>
<dbReference type="GO" id="GO:0004331">
    <property type="term" value="F:fructose-2,6-bisphosphate 2-phosphatase activity"/>
    <property type="evidence" value="ECO:0007669"/>
    <property type="project" value="TreeGrafter"/>
</dbReference>
<dbReference type="InterPro" id="IPR029033">
    <property type="entry name" value="His_PPase_superfam"/>
</dbReference>
<dbReference type="OMA" id="ISYGDWD"/>
<feature type="binding site" evidence="2">
    <location>
        <begin position="8"/>
        <end position="15"/>
    </location>
    <ligand>
        <name>substrate</name>
    </ligand>
</feature>
<dbReference type="Pfam" id="PF00300">
    <property type="entry name" value="His_Phos_1"/>
    <property type="match status" value="1"/>
</dbReference>